<gene>
    <name evidence="1" type="ORF">llap_357</name>
</gene>
<organism evidence="1 2">
    <name type="scientific">Limosa lapponica baueri</name>
    <dbReference type="NCBI Taxonomy" id="1758121"/>
    <lineage>
        <taxon>Eukaryota</taxon>
        <taxon>Metazoa</taxon>
        <taxon>Chordata</taxon>
        <taxon>Craniata</taxon>
        <taxon>Vertebrata</taxon>
        <taxon>Euteleostomi</taxon>
        <taxon>Archelosauria</taxon>
        <taxon>Archosauria</taxon>
        <taxon>Dinosauria</taxon>
        <taxon>Saurischia</taxon>
        <taxon>Theropoda</taxon>
        <taxon>Coelurosauria</taxon>
        <taxon>Aves</taxon>
        <taxon>Neognathae</taxon>
        <taxon>Neoaves</taxon>
        <taxon>Charadriiformes</taxon>
        <taxon>Scolopacidae</taxon>
        <taxon>Limosa</taxon>
    </lineage>
</organism>
<dbReference type="EMBL" id="KZ505639">
    <property type="protein sequence ID" value="PKU49318.1"/>
    <property type="molecule type" value="Genomic_DNA"/>
</dbReference>
<accession>A0A2I0UTH6</accession>
<name>A0A2I0UTH6_LIMLA</name>
<keyword evidence="2" id="KW-1185">Reference proteome</keyword>
<proteinExistence type="predicted"/>
<reference evidence="2" key="2">
    <citation type="submission" date="2017-12" db="EMBL/GenBank/DDBJ databases">
        <title>Genome sequence of the Bar-tailed Godwit (Limosa lapponica baueri).</title>
        <authorList>
            <person name="Lima N.C.B."/>
            <person name="Parody-Merino A.M."/>
            <person name="Battley P.F."/>
            <person name="Fidler A.E."/>
            <person name="Prosdocimi F."/>
        </authorList>
    </citation>
    <scope>NUCLEOTIDE SEQUENCE [LARGE SCALE GENOMIC DNA]</scope>
</reference>
<evidence type="ECO:0000313" key="1">
    <source>
        <dbReference type="EMBL" id="PKU49318.1"/>
    </source>
</evidence>
<sequence>MINRNLRKFWIVGSSAYGQVLWDGSARLQRTGDVNSIWLSPYILVKQSGFLVNIIRYGEHQQQRFIWLSVGSVQSDVLNGSSLNVSHGFTNWFIIMMGLRIEVNHRREINIGQEEGCYRLLSFTHNHHTSQCKETWD</sequence>
<protein>
    <submittedName>
        <fullName evidence="1">Uncharacterized protein</fullName>
    </submittedName>
</protein>
<dbReference type="Proteomes" id="UP000233556">
    <property type="component" value="Unassembled WGS sequence"/>
</dbReference>
<reference evidence="2" key="1">
    <citation type="submission" date="2017-11" db="EMBL/GenBank/DDBJ databases">
        <authorList>
            <person name="Lima N.C."/>
            <person name="Parody-Merino A.M."/>
            <person name="Battley P.F."/>
            <person name="Fidler A.E."/>
            <person name="Prosdocimi F."/>
        </authorList>
    </citation>
    <scope>NUCLEOTIDE SEQUENCE [LARGE SCALE GENOMIC DNA]</scope>
</reference>
<evidence type="ECO:0000313" key="2">
    <source>
        <dbReference type="Proteomes" id="UP000233556"/>
    </source>
</evidence>
<dbReference type="AlphaFoldDB" id="A0A2I0UTH6"/>